<feature type="region of interest" description="Disordered" evidence="1">
    <location>
        <begin position="23"/>
        <end position="52"/>
    </location>
</feature>
<feature type="compositionally biased region" description="Basic residues" evidence="1">
    <location>
        <begin position="27"/>
        <end position="45"/>
    </location>
</feature>
<keyword evidence="3" id="KW-1185">Reference proteome</keyword>
<dbReference type="AlphaFoldDB" id="W9RIA0"/>
<dbReference type="EMBL" id="KE344254">
    <property type="protein sequence ID" value="EXB55632.1"/>
    <property type="molecule type" value="Genomic_DNA"/>
</dbReference>
<sequence length="133" mass="15662">MNTLVRSTTASLSRRFDGYEPLDHDHDHHHHQPGWRAFSKRKKESHRMPYSRSYRNERAKHRRIFLNSYKLEPAKKLRRRRLAKPPRIKKLAIKITKAVVSVLSFLRIGSRRLTSCDCRLAISASSPTPAHRK</sequence>
<proteinExistence type="predicted"/>
<organism evidence="2 3">
    <name type="scientific">Morus notabilis</name>
    <dbReference type="NCBI Taxonomy" id="981085"/>
    <lineage>
        <taxon>Eukaryota</taxon>
        <taxon>Viridiplantae</taxon>
        <taxon>Streptophyta</taxon>
        <taxon>Embryophyta</taxon>
        <taxon>Tracheophyta</taxon>
        <taxon>Spermatophyta</taxon>
        <taxon>Magnoliopsida</taxon>
        <taxon>eudicotyledons</taxon>
        <taxon>Gunneridae</taxon>
        <taxon>Pentapetalae</taxon>
        <taxon>rosids</taxon>
        <taxon>fabids</taxon>
        <taxon>Rosales</taxon>
        <taxon>Moraceae</taxon>
        <taxon>Moreae</taxon>
        <taxon>Morus</taxon>
    </lineage>
</organism>
<name>W9RIA0_9ROSA</name>
<evidence type="ECO:0000313" key="3">
    <source>
        <dbReference type="Proteomes" id="UP000030645"/>
    </source>
</evidence>
<dbReference type="eggNOG" id="ENOG502SA9W">
    <property type="taxonomic scope" value="Eukaryota"/>
</dbReference>
<reference evidence="3" key="1">
    <citation type="submission" date="2013-01" db="EMBL/GenBank/DDBJ databases">
        <title>Draft Genome Sequence of a Mulberry Tree, Morus notabilis C.K. Schneid.</title>
        <authorList>
            <person name="He N."/>
            <person name="Zhao S."/>
        </authorList>
    </citation>
    <scope>NUCLEOTIDE SEQUENCE</scope>
</reference>
<gene>
    <name evidence="2" type="ORF">L484_003489</name>
</gene>
<accession>W9RIA0</accession>
<evidence type="ECO:0000256" key="1">
    <source>
        <dbReference type="SAM" id="MobiDB-lite"/>
    </source>
</evidence>
<evidence type="ECO:0000313" key="2">
    <source>
        <dbReference type="EMBL" id="EXB55632.1"/>
    </source>
</evidence>
<protein>
    <submittedName>
        <fullName evidence="2">Uncharacterized protein</fullName>
    </submittedName>
</protein>
<dbReference type="Proteomes" id="UP000030645">
    <property type="component" value="Unassembled WGS sequence"/>
</dbReference>